<dbReference type="InterPro" id="IPR036520">
    <property type="entry name" value="UPF0759_sf"/>
</dbReference>
<dbReference type="EMBL" id="MKGL01000388">
    <property type="protein sequence ID" value="RNE99422.1"/>
    <property type="molecule type" value="Genomic_DNA"/>
</dbReference>
<dbReference type="InterPro" id="IPR002763">
    <property type="entry name" value="DUF72"/>
</dbReference>
<dbReference type="VEuPathDB" id="TriTrypDB:TRSC58_00586"/>
<feature type="compositionally biased region" description="Low complexity" evidence="1">
    <location>
        <begin position="10"/>
        <end position="20"/>
    </location>
</feature>
<feature type="compositionally biased region" description="Basic and acidic residues" evidence="1">
    <location>
        <begin position="157"/>
        <end position="172"/>
    </location>
</feature>
<reference evidence="2 3" key="1">
    <citation type="journal article" date="2018" name="BMC Genomics">
        <title>Genomic comparison of Trypanosoma conorhini and Trypanosoma rangeli to Trypanosoma cruzi strains of high and low virulence.</title>
        <authorList>
            <person name="Bradwell K.R."/>
            <person name="Koparde V.N."/>
            <person name="Matveyev A.V."/>
            <person name="Serrano M.G."/>
            <person name="Alves J.M."/>
            <person name="Parikh H."/>
            <person name="Huang B."/>
            <person name="Lee V."/>
            <person name="Espinosa-Alvarez O."/>
            <person name="Ortiz P.A."/>
            <person name="Costa-Martins A.G."/>
            <person name="Teixeira M.M."/>
            <person name="Buck G.A."/>
        </authorList>
    </citation>
    <scope>NUCLEOTIDE SEQUENCE [LARGE SCALE GENOMIC DNA]</scope>
    <source>
        <strain evidence="2 3">AM80</strain>
    </source>
</reference>
<keyword evidence="3" id="KW-1185">Reference proteome</keyword>
<protein>
    <submittedName>
        <fullName evidence="2">Uncharacterized protein</fullName>
    </submittedName>
</protein>
<accession>A0A422N1S4</accession>
<feature type="region of interest" description="Disordered" evidence="1">
    <location>
        <begin position="157"/>
        <end position="186"/>
    </location>
</feature>
<dbReference type="Pfam" id="PF01904">
    <property type="entry name" value="DUF72"/>
    <property type="match status" value="1"/>
</dbReference>
<gene>
    <name evidence="2" type="ORF">TraAM80_08311</name>
</gene>
<dbReference type="SUPFAM" id="SSF117396">
    <property type="entry name" value="TM1631-like"/>
    <property type="match status" value="2"/>
</dbReference>
<dbReference type="Gene3D" id="3.20.20.410">
    <property type="entry name" value="Protein of unknown function UPF0759"/>
    <property type="match status" value="1"/>
</dbReference>
<organism evidence="2 3">
    <name type="scientific">Trypanosoma rangeli</name>
    <dbReference type="NCBI Taxonomy" id="5698"/>
    <lineage>
        <taxon>Eukaryota</taxon>
        <taxon>Discoba</taxon>
        <taxon>Euglenozoa</taxon>
        <taxon>Kinetoplastea</taxon>
        <taxon>Metakinetoplastina</taxon>
        <taxon>Trypanosomatida</taxon>
        <taxon>Trypanosomatidae</taxon>
        <taxon>Trypanosoma</taxon>
        <taxon>Herpetosoma</taxon>
    </lineage>
</organism>
<evidence type="ECO:0000313" key="2">
    <source>
        <dbReference type="EMBL" id="RNE99422.1"/>
    </source>
</evidence>
<sequence length="434" mass="48487">MKRTRCHGEATATSAAPAAATHHRPQQPQRIEERGANNRVVVNSPYGYNRAQYGWGTPFRSTLSTYLWECPELHIGISSLSGVPGKDRRMKTLFCQYAKKFNCLEHCYTFHNMGDEAMWKSWEHLCASQSTASLSLPSPSSHACVQASTLATLRGQRGEIHGGGEDANDRTKKNSPQKEGVVKARTGSQKPPVFMFTIKANQYLTHIRMLTIDAKTEEHIMHFFVERCLLLGRHCGPVLLQLPPRFRKSLAHMERIEAVAACIPKSIRVAVEFRDRSWYDEEVYTLLRRAGWALVVAHHHDDLTASVHVNTGVDFMYVRLHGPIGVHVGDYGPVVLSQWAERVVEYIRDGVATTVAPPQLHPAAAVTRKREVYFFFNNSDSHLGGTTSSTVDATFLAQRVRELLAEENQSCVISDSHSSNNSRSGVDNPVIISD</sequence>
<name>A0A422N1S4_TRYRA</name>
<feature type="region of interest" description="Disordered" evidence="1">
    <location>
        <begin position="1"/>
        <end position="36"/>
    </location>
</feature>
<proteinExistence type="predicted"/>
<evidence type="ECO:0000256" key="1">
    <source>
        <dbReference type="SAM" id="MobiDB-lite"/>
    </source>
</evidence>
<dbReference type="AlphaFoldDB" id="A0A422N1S4"/>
<feature type="region of interest" description="Disordered" evidence="1">
    <location>
        <begin position="414"/>
        <end position="434"/>
    </location>
</feature>
<comment type="caution">
    <text evidence="2">The sequence shown here is derived from an EMBL/GenBank/DDBJ whole genome shotgun (WGS) entry which is preliminary data.</text>
</comment>
<dbReference type="OrthoDB" id="10267663at2759"/>
<dbReference type="Proteomes" id="UP000283634">
    <property type="component" value="Unassembled WGS sequence"/>
</dbReference>
<evidence type="ECO:0000313" key="3">
    <source>
        <dbReference type="Proteomes" id="UP000283634"/>
    </source>
</evidence>
<dbReference type="PANTHER" id="PTHR30348:SF4">
    <property type="entry name" value="DUF72 DOMAIN-CONTAINING PROTEIN"/>
    <property type="match status" value="1"/>
</dbReference>
<dbReference type="RefSeq" id="XP_029235193.1">
    <property type="nucleotide sequence ID" value="XM_029385063.1"/>
</dbReference>
<dbReference type="OMA" id="LEHCYTF"/>
<dbReference type="PANTHER" id="PTHR30348">
    <property type="entry name" value="UNCHARACTERIZED PROTEIN YECE"/>
    <property type="match status" value="1"/>
</dbReference>
<feature type="compositionally biased region" description="Low complexity" evidence="1">
    <location>
        <begin position="414"/>
        <end position="424"/>
    </location>
</feature>
<dbReference type="GeneID" id="40332244"/>